<name>A0AA41KI01_9EURY</name>
<evidence type="ECO:0000313" key="2">
    <source>
        <dbReference type="Proteomes" id="UP001166304"/>
    </source>
</evidence>
<comment type="caution">
    <text evidence="1">The sequence shown here is derived from an EMBL/GenBank/DDBJ whole genome shotgun (WGS) entry which is preliminary data.</text>
</comment>
<dbReference type="Proteomes" id="UP001166304">
    <property type="component" value="Unassembled WGS sequence"/>
</dbReference>
<sequence>MPLGLGDATAALERTPDGRRLVVRRETAVPAAAVWDVLTDTHCWPAWGPSVSAVDCADRYVEHGTTGRVRVVGAVWLPFEVTDCRDYRWTWDVARLPATGHFVEERDGGSVVGFEIPPLASGYAPVCARACRRIEAIADGRD</sequence>
<accession>A0AA41KI01</accession>
<dbReference type="Gene3D" id="3.30.530.20">
    <property type="match status" value="1"/>
</dbReference>
<dbReference type="RefSeq" id="WP_162414793.1">
    <property type="nucleotide sequence ID" value="NZ_JAHQXE010000001.1"/>
</dbReference>
<dbReference type="Pfam" id="PF10604">
    <property type="entry name" value="Polyketide_cyc2"/>
    <property type="match status" value="1"/>
</dbReference>
<gene>
    <name evidence="1" type="ORF">KTS37_05115</name>
</gene>
<organism evidence="1 2">
    <name type="scientific">Haloarcula salina</name>
    <dbReference type="NCBI Taxonomy" id="1429914"/>
    <lineage>
        <taxon>Archaea</taxon>
        <taxon>Methanobacteriati</taxon>
        <taxon>Methanobacteriota</taxon>
        <taxon>Stenosarchaea group</taxon>
        <taxon>Halobacteria</taxon>
        <taxon>Halobacteriales</taxon>
        <taxon>Haloarculaceae</taxon>
        <taxon>Haloarcula</taxon>
    </lineage>
</organism>
<keyword evidence="2" id="KW-1185">Reference proteome</keyword>
<proteinExistence type="predicted"/>
<dbReference type="InterPro" id="IPR019587">
    <property type="entry name" value="Polyketide_cyclase/dehydratase"/>
</dbReference>
<protein>
    <submittedName>
        <fullName evidence="1">SRPBCC family protein</fullName>
    </submittedName>
</protein>
<dbReference type="EMBL" id="JAHQXE010000001">
    <property type="protein sequence ID" value="MBV0901163.1"/>
    <property type="molecule type" value="Genomic_DNA"/>
</dbReference>
<reference evidence="1" key="1">
    <citation type="submission" date="2021-06" db="EMBL/GenBank/DDBJ databases">
        <title>New haloarchaea isolates fom saline soil.</title>
        <authorList>
            <person name="Duran-Viseras A."/>
            <person name="Sanchez-Porro C.S."/>
            <person name="Ventosa A."/>
        </authorList>
    </citation>
    <scope>NUCLEOTIDE SEQUENCE</scope>
    <source>
        <strain evidence="1">JCM 18369</strain>
    </source>
</reference>
<evidence type="ECO:0000313" key="1">
    <source>
        <dbReference type="EMBL" id="MBV0901163.1"/>
    </source>
</evidence>
<dbReference type="SUPFAM" id="SSF55961">
    <property type="entry name" value="Bet v1-like"/>
    <property type="match status" value="1"/>
</dbReference>
<dbReference type="AlphaFoldDB" id="A0AA41KI01"/>
<dbReference type="InterPro" id="IPR023393">
    <property type="entry name" value="START-like_dom_sf"/>
</dbReference>